<dbReference type="EMBL" id="JAYXHS010000001">
    <property type="protein sequence ID" value="MEC5384780.1"/>
    <property type="molecule type" value="Genomic_DNA"/>
</dbReference>
<comment type="caution">
    <text evidence="1">The sequence shown here is derived from an EMBL/GenBank/DDBJ whole genome shotgun (WGS) entry which is preliminary data.</text>
</comment>
<name>A0ABU6K137_9RHOO</name>
<keyword evidence="2" id="KW-1185">Reference proteome</keyword>
<reference evidence="1 2" key="1">
    <citation type="submission" date="2024-01" db="EMBL/GenBank/DDBJ databases">
        <title>Uliginosibacterium soil sp. nov.</title>
        <authorList>
            <person name="Lv Y."/>
        </authorList>
    </citation>
    <scope>NUCLEOTIDE SEQUENCE [LARGE SCALE GENOMIC DNA]</scope>
    <source>
        <strain evidence="1 2">H3</strain>
    </source>
</reference>
<evidence type="ECO:0000313" key="1">
    <source>
        <dbReference type="EMBL" id="MEC5384780.1"/>
    </source>
</evidence>
<evidence type="ECO:0000313" key="2">
    <source>
        <dbReference type="Proteomes" id="UP001331561"/>
    </source>
</evidence>
<dbReference type="Proteomes" id="UP001331561">
    <property type="component" value="Unassembled WGS sequence"/>
</dbReference>
<protein>
    <recommendedName>
        <fullName evidence="3">Lipoprotein</fullName>
    </recommendedName>
</protein>
<dbReference type="RefSeq" id="WP_327597748.1">
    <property type="nucleotide sequence ID" value="NZ_JAYXHS010000001.1"/>
</dbReference>
<accession>A0ABU6K137</accession>
<gene>
    <name evidence="1" type="ORF">VVD49_03550</name>
</gene>
<evidence type="ECO:0008006" key="3">
    <source>
        <dbReference type="Google" id="ProtNLM"/>
    </source>
</evidence>
<proteinExistence type="predicted"/>
<sequence length="68" mass="7610">MRIALLTCTLLTALPGCTAQSWYAGGQAGAEAECRRKPGDEMQRCLERLKKQDYRDYEKERSSAKPAS</sequence>
<organism evidence="1 2">
    <name type="scientific">Uliginosibacterium silvisoli</name>
    <dbReference type="NCBI Taxonomy" id="3114758"/>
    <lineage>
        <taxon>Bacteria</taxon>
        <taxon>Pseudomonadati</taxon>
        <taxon>Pseudomonadota</taxon>
        <taxon>Betaproteobacteria</taxon>
        <taxon>Rhodocyclales</taxon>
        <taxon>Zoogloeaceae</taxon>
        <taxon>Uliginosibacterium</taxon>
    </lineage>
</organism>